<dbReference type="AlphaFoldDB" id="A0A7S1LKS3"/>
<keyword evidence="5" id="KW-0274">FAD</keyword>
<keyword evidence="7" id="KW-0560">Oxidoreductase</keyword>
<dbReference type="GO" id="GO:0010181">
    <property type="term" value="F:FMN binding"/>
    <property type="evidence" value="ECO:0007669"/>
    <property type="project" value="InterPro"/>
</dbReference>
<protein>
    <recommendedName>
        <fullName evidence="8">Flavodoxin-like domain-containing protein</fullName>
    </recommendedName>
</protein>
<evidence type="ECO:0000256" key="7">
    <source>
        <dbReference type="ARBA" id="ARBA00023002"/>
    </source>
</evidence>
<keyword evidence="3" id="KW-0285">Flavoprotein</keyword>
<dbReference type="SUPFAM" id="SSF52518">
    <property type="entry name" value="Thiamin diphosphate-binding fold (THDP-binding)"/>
    <property type="match status" value="1"/>
</dbReference>
<dbReference type="SUPFAM" id="SSF52343">
    <property type="entry name" value="Ferredoxin reductase-like, C-terminal NADP-linked domain"/>
    <property type="match status" value="1"/>
</dbReference>
<keyword evidence="6" id="KW-0521">NADP</keyword>
<dbReference type="InterPro" id="IPR003097">
    <property type="entry name" value="CysJ-like_FAD-binding"/>
</dbReference>
<dbReference type="GO" id="GO:0005829">
    <property type="term" value="C:cytosol"/>
    <property type="evidence" value="ECO:0007669"/>
    <property type="project" value="TreeGrafter"/>
</dbReference>
<dbReference type="InterPro" id="IPR001709">
    <property type="entry name" value="Flavoprot_Pyr_Nucl_cyt_Rdtase"/>
</dbReference>
<dbReference type="PANTHER" id="PTHR19384:SF109">
    <property type="entry name" value="SULFITE REDUCTASE [NADPH] FLAVOPROTEIN COMPONENT"/>
    <property type="match status" value="1"/>
</dbReference>
<evidence type="ECO:0000256" key="4">
    <source>
        <dbReference type="ARBA" id="ARBA00022643"/>
    </source>
</evidence>
<reference evidence="9" key="1">
    <citation type="submission" date="2021-01" db="EMBL/GenBank/DDBJ databases">
        <authorList>
            <person name="Corre E."/>
            <person name="Pelletier E."/>
            <person name="Niang G."/>
            <person name="Scheremetjew M."/>
            <person name="Finn R."/>
            <person name="Kale V."/>
            <person name="Holt S."/>
            <person name="Cochrane G."/>
            <person name="Meng A."/>
            <person name="Brown T."/>
            <person name="Cohen L."/>
        </authorList>
    </citation>
    <scope>NUCLEOTIDE SEQUENCE</scope>
    <source>
        <strain evidence="9">OF101</strain>
    </source>
</reference>
<dbReference type="GO" id="GO:0004783">
    <property type="term" value="F:sulfite reductase (NADPH) activity"/>
    <property type="evidence" value="ECO:0007669"/>
    <property type="project" value="TreeGrafter"/>
</dbReference>
<evidence type="ECO:0000256" key="6">
    <source>
        <dbReference type="ARBA" id="ARBA00022857"/>
    </source>
</evidence>
<dbReference type="PRINTS" id="PR00371">
    <property type="entry name" value="FPNCR"/>
</dbReference>
<keyword evidence="4" id="KW-0288">FMN</keyword>
<sequence>MGANLTQTVKAFAEAEEYAGPSLILAYSPCIEFKIAHQDGLGEMINCQKLAVSSGYWPLYRYNPAKEVPMSLDQKTLREELSEYLQTENRFNALRRSNPQVYKQTIDQMRINIRRRHQRYLAMEAPADGQSQGEPLSILFGSETGNTAELAARFAGMCKSRGYSVEVAELNDLSVEDLSTRKNVVVLIATCGEGQIPQNAATLFEELGRAEPGALTGMNYAVFALGDKAYRHFCSAGSDYDKKMSELGATPLMDMGIGDDKDEDKFETGFEQWLPSWLKEIDAPADPKENDPPAPLFHLEQTDPKDALSEIARPAASRRLEVGFNKRISPADYEYSIRHIKVMDPDNQLPYLLGDALAVHWRNDEPRVREFLTAYRLNGDEAFIATPLPDASAGVKAERLEGAFTVVSLFRDMLDVFGRPSKNFLKGLSKVAPEDSSDRKHLEYLVSDAGKQAFTDEIAGQSLTFADVLLKFPSARPDLNQLITMLPVMKPRLYTIASSTRLTPGAVELTVITNTWDNNSGVEKTGSCTDFFERLDTDKNSGSVTMDCSISPGSFQFGDTDVPMVMTGTGTGVAPFLAFAKEREWYVNKSGPEKAGEMWLFFGCRNRTKDYILGDEVEELASRNIITHLRPAFSRDGPKKVYIQDKIKEDADGVYNALVTKKGYLYLCGQAGDREKDVLDAVTTAFKLGGKLSQEEAQKEMDNLIEEGRYCPELY</sequence>
<dbReference type="InterPro" id="IPR039261">
    <property type="entry name" value="FNR_nucleotide-bd"/>
</dbReference>
<dbReference type="PROSITE" id="PS50902">
    <property type="entry name" value="FLAVODOXIN_LIKE"/>
    <property type="match status" value="1"/>
</dbReference>
<dbReference type="Gene3D" id="1.20.990.10">
    <property type="entry name" value="NADPH-cytochrome p450 Reductase, Chain A, domain 3"/>
    <property type="match status" value="1"/>
</dbReference>
<evidence type="ECO:0000256" key="5">
    <source>
        <dbReference type="ARBA" id="ARBA00022827"/>
    </source>
</evidence>
<name>A0A7S1LKS3_ALECA</name>
<evidence type="ECO:0000256" key="1">
    <source>
        <dbReference type="ARBA" id="ARBA00001917"/>
    </source>
</evidence>
<feature type="domain" description="Flavodoxin-like" evidence="8">
    <location>
        <begin position="136"/>
        <end position="278"/>
    </location>
</feature>
<evidence type="ECO:0000259" key="8">
    <source>
        <dbReference type="PROSITE" id="PS50902"/>
    </source>
</evidence>
<dbReference type="PANTHER" id="PTHR19384">
    <property type="entry name" value="NITRIC OXIDE SYNTHASE-RELATED"/>
    <property type="match status" value="1"/>
</dbReference>
<dbReference type="EMBL" id="HBGE01017585">
    <property type="protein sequence ID" value="CAD9107215.1"/>
    <property type="molecule type" value="Transcribed_RNA"/>
</dbReference>
<organism evidence="9">
    <name type="scientific">Alexandrium catenella</name>
    <name type="common">Red tide dinoflagellate</name>
    <name type="synonym">Gonyaulax catenella</name>
    <dbReference type="NCBI Taxonomy" id="2925"/>
    <lineage>
        <taxon>Eukaryota</taxon>
        <taxon>Sar</taxon>
        <taxon>Alveolata</taxon>
        <taxon>Dinophyceae</taxon>
        <taxon>Gonyaulacales</taxon>
        <taxon>Pyrocystaceae</taxon>
        <taxon>Alexandrium</taxon>
    </lineage>
</organism>
<dbReference type="InterPro" id="IPR001433">
    <property type="entry name" value="OxRdtase_FAD/NAD-bd"/>
</dbReference>
<dbReference type="InterPro" id="IPR017938">
    <property type="entry name" value="Riboflavin_synthase-like_b-brl"/>
</dbReference>
<gene>
    <name evidence="9" type="ORF">ACAT0790_LOCUS10486</name>
</gene>
<dbReference type="PRINTS" id="PR00369">
    <property type="entry name" value="FLAVODOXIN"/>
</dbReference>
<evidence type="ECO:0000256" key="2">
    <source>
        <dbReference type="ARBA" id="ARBA00001974"/>
    </source>
</evidence>
<evidence type="ECO:0000313" key="9">
    <source>
        <dbReference type="EMBL" id="CAD9107215.1"/>
    </source>
</evidence>
<dbReference type="InterPro" id="IPR029061">
    <property type="entry name" value="THDP-binding"/>
</dbReference>
<dbReference type="Gene3D" id="3.40.50.80">
    <property type="entry name" value="Nucleotide-binding domain of ferredoxin-NADP reductase (FNR) module"/>
    <property type="match status" value="1"/>
</dbReference>
<dbReference type="SUPFAM" id="SSF52218">
    <property type="entry name" value="Flavoproteins"/>
    <property type="match status" value="1"/>
</dbReference>
<dbReference type="InterPro" id="IPR023173">
    <property type="entry name" value="NADPH_Cyt_P450_Rdtase_alpha"/>
</dbReference>
<dbReference type="Pfam" id="PF00258">
    <property type="entry name" value="Flavodoxin_1"/>
    <property type="match status" value="1"/>
</dbReference>
<proteinExistence type="predicted"/>
<dbReference type="Gene3D" id="3.40.50.360">
    <property type="match status" value="1"/>
</dbReference>
<dbReference type="Gene3D" id="2.40.30.10">
    <property type="entry name" value="Translation factors"/>
    <property type="match status" value="1"/>
</dbReference>
<dbReference type="GO" id="GO:0050660">
    <property type="term" value="F:flavin adenine dinucleotide binding"/>
    <property type="evidence" value="ECO:0007669"/>
    <property type="project" value="TreeGrafter"/>
</dbReference>
<accession>A0A7S1LKS3</accession>
<comment type="cofactor">
    <cofactor evidence="2">
        <name>FAD</name>
        <dbReference type="ChEBI" id="CHEBI:57692"/>
    </cofactor>
</comment>
<dbReference type="InterPro" id="IPR001094">
    <property type="entry name" value="Flavdoxin-like"/>
</dbReference>
<dbReference type="InterPro" id="IPR008254">
    <property type="entry name" value="Flavodoxin/NO_synth"/>
</dbReference>
<dbReference type="Pfam" id="PF00667">
    <property type="entry name" value="FAD_binding_1"/>
    <property type="match status" value="1"/>
</dbReference>
<dbReference type="InterPro" id="IPR029039">
    <property type="entry name" value="Flavoprotein-like_sf"/>
</dbReference>
<evidence type="ECO:0000256" key="3">
    <source>
        <dbReference type="ARBA" id="ARBA00022630"/>
    </source>
</evidence>
<comment type="cofactor">
    <cofactor evidence="1">
        <name>FMN</name>
        <dbReference type="ChEBI" id="CHEBI:58210"/>
    </cofactor>
</comment>
<dbReference type="SUPFAM" id="SSF63380">
    <property type="entry name" value="Riboflavin synthase domain-like"/>
    <property type="match status" value="1"/>
</dbReference>
<dbReference type="Pfam" id="PF00175">
    <property type="entry name" value="NAD_binding_1"/>
    <property type="match status" value="1"/>
</dbReference>
<dbReference type="Gene3D" id="3.40.50.970">
    <property type="match status" value="1"/>
</dbReference>